<comment type="similarity">
    <text evidence="1">Belongs to the lipin family.</text>
</comment>
<sequence>MNDGLIVREGEDEDVEKVASRCVDLLLDQLGAGHRNSGAALTMKAVAKRVAQSAGSALWAGTTGLTDTGGGATDVIVVRHSNGRLVSTSFHAQLPKLSKQDFMGTRVSLFVNNIPTGVSMVLDRELICCFDDGSYRASHADLESMNLRSGKNTIRYEMIHPCNNDRRYTVRANIHLWNVWDKITVVDIDGTVTKTDVAGFGAEKLGYEYIHSGVCEAVTEISRQGYRILFLTSRAITLAQSTREFLCTIGQSNGGTGMPEFCLITTTERFLPSLVVGVRSADKFKTVALQEILRIFNPEMQSIKRADDVVEQIPGWRLDTAPVLVGAEKWDKLWHGPSETEDDEASNASTHAGSDSDKDKDRLGGLDAEDSDVAQRNTLKRDADSFSSSSGVMGSGSKDPSGTFVCGFGNRLTDTAAYNAVGIPPERNFLIDQSSQIRMTGVYNQVFDGYTGLLPHIRRLLPALNSRGEPLYRKKGRGTCPLDCDCDEVVL</sequence>
<dbReference type="KEGG" id="gtt:GUITHDRAFT_165615"/>
<evidence type="ECO:0000256" key="1">
    <source>
        <dbReference type="ARBA" id="ARBA00005476"/>
    </source>
</evidence>
<dbReference type="InterPro" id="IPR007651">
    <property type="entry name" value="Lipin_N"/>
</dbReference>
<dbReference type="Gene3D" id="3.40.50.1000">
    <property type="entry name" value="HAD superfamily/HAD-like"/>
    <property type="match status" value="1"/>
</dbReference>
<dbReference type="InterPro" id="IPR023214">
    <property type="entry name" value="HAD_sf"/>
</dbReference>
<name>L1IM89_GUITC</name>
<dbReference type="Pfam" id="PF08235">
    <property type="entry name" value="LNS2"/>
    <property type="match status" value="2"/>
</dbReference>
<protein>
    <recommendedName>
        <fullName evidence="3">LNS2/PITP domain-containing protein</fullName>
    </recommendedName>
</protein>
<dbReference type="RefSeq" id="XP_005823885.1">
    <property type="nucleotide sequence ID" value="XM_005823828.1"/>
</dbReference>
<dbReference type="SMART" id="SM00775">
    <property type="entry name" value="LNS2"/>
    <property type="match status" value="1"/>
</dbReference>
<dbReference type="EnsemblProtists" id="EKX36905">
    <property type="protein sequence ID" value="EKX36905"/>
    <property type="gene ID" value="GUITHDRAFT_165615"/>
</dbReference>
<keyword evidence="6" id="KW-1185">Reference proteome</keyword>
<dbReference type="HOGENOM" id="CLU_556036_0_0_1"/>
<dbReference type="PANTHER" id="PTHR12181">
    <property type="entry name" value="LIPIN"/>
    <property type="match status" value="1"/>
</dbReference>
<organism evidence="4">
    <name type="scientific">Guillardia theta (strain CCMP2712)</name>
    <name type="common">Cryptophyte</name>
    <dbReference type="NCBI Taxonomy" id="905079"/>
    <lineage>
        <taxon>Eukaryota</taxon>
        <taxon>Cryptophyceae</taxon>
        <taxon>Pyrenomonadales</taxon>
        <taxon>Geminigeraceae</taxon>
        <taxon>Guillardia</taxon>
    </lineage>
</organism>
<feature type="region of interest" description="Disordered" evidence="2">
    <location>
        <begin position="334"/>
        <end position="398"/>
    </location>
</feature>
<evidence type="ECO:0000259" key="3">
    <source>
        <dbReference type="SMART" id="SM00775"/>
    </source>
</evidence>
<feature type="compositionally biased region" description="Low complexity" evidence="2">
    <location>
        <begin position="385"/>
        <end position="397"/>
    </location>
</feature>
<reference evidence="6" key="2">
    <citation type="submission" date="2012-11" db="EMBL/GenBank/DDBJ databases">
        <authorList>
            <person name="Kuo A."/>
            <person name="Curtis B.A."/>
            <person name="Tanifuji G."/>
            <person name="Burki F."/>
            <person name="Gruber A."/>
            <person name="Irimia M."/>
            <person name="Maruyama S."/>
            <person name="Arias M.C."/>
            <person name="Ball S.G."/>
            <person name="Gile G.H."/>
            <person name="Hirakawa Y."/>
            <person name="Hopkins J.F."/>
            <person name="Rensing S.A."/>
            <person name="Schmutz J."/>
            <person name="Symeonidi A."/>
            <person name="Elias M."/>
            <person name="Eveleigh R.J."/>
            <person name="Herman E.K."/>
            <person name="Klute M.J."/>
            <person name="Nakayama T."/>
            <person name="Obornik M."/>
            <person name="Reyes-Prieto A."/>
            <person name="Armbrust E.V."/>
            <person name="Aves S.J."/>
            <person name="Beiko R.G."/>
            <person name="Coutinho P."/>
            <person name="Dacks J.B."/>
            <person name="Durnford D.G."/>
            <person name="Fast N.M."/>
            <person name="Green B.R."/>
            <person name="Grisdale C."/>
            <person name="Hempe F."/>
            <person name="Henrissat B."/>
            <person name="Hoppner M.P."/>
            <person name="Ishida K.-I."/>
            <person name="Kim E."/>
            <person name="Koreny L."/>
            <person name="Kroth P.G."/>
            <person name="Liu Y."/>
            <person name="Malik S.-B."/>
            <person name="Maier U.G."/>
            <person name="McRose D."/>
            <person name="Mock T."/>
            <person name="Neilson J.A."/>
            <person name="Onodera N.T."/>
            <person name="Poole A.M."/>
            <person name="Pritham E.J."/>
            <person name="Richards T.A."/>
            <person name="Rocap G."/>
            <person name="Roy S.W."/>
            <person name="Sarai C."/>
            <person name="Schaack S."/>
            <person name="Shirato S."/>
            <person name="Slamovits C.H."/>
            <person name="Spencer D.F."/>
            <person name="Suzuki S."/>
            <person name="Worden A.Z."/>
            <person name="Zauner S."/>
            <person name="Barry K."/>
            <person name="Bell C."/>
            <person name="Bharti A.K."/>
            <person name="Crow J.A."/>
            <person name="Grimwood J."/>
            <person name="Kramer R."/>
            <person name="Lindquist E."/>
            <person name="Lucas S."/>
            <person name="Salamov A."/>
            <person name="McFadden G.I."/>
            <person name="Lane C.E."/>
            <person name="Keeling P.J."/>
            <person name="Gray M.W."/>
            <person name="Grigoriev I.V."/>
            <person name="Archibald J.M."/>
        </authorList>
    </citation>
    <scope>NUCLEOTIDE SEQUENCE</scope>
    <source>
        <strain evidence="6">CCMP2712</strain>
    </source>
</reference>
<dbReference type="InterPro" id="IPR026058">
    <property type="entry name" value="LIPIN"/>
</dbReference>
<feature type="compositionally biased region" description="Basic and acidic residues" evidence="2">
    <location>
        <begin position="354"/>
        <end position="364"/>
    </location>
</feature>
<gene>
    <name evidence="4" type="ORF">GUITHDRAFT_165615</name>
</gene>
<evidence type="ECO:0000313" key="5">
    <source>
        <dbReference type="EnsemblProtists" id="EKX36905"/>
    </source>
</evidence>
<evidence type="ECO:0000313" key="4">
    <source>
        <dbReference type="EMBL" id="EKX36905.1"/>
    </source>
</evidence>
<dbReference type="AlphaFoldDB" id="L1IM89"/>
<dbReference type="GO" id="GO:0008195">
    <property type="term" value="F:phosphatidate phosphatase activity"/>
    <property type="evidence" value="ECO:0007669"/>
    <property type="project" value="TreeGrafter"/>
</dbReference>
<dbReference type="InterPro" id="IPR013209">
    <property type="entry name" value="LNS2"/>
</dbReference>
<dbReference type="InterPro" id="IPR036412">
    <property type="entry name" value="HAD-like_sf"/>
</dbReference>
<evidence type="ECO:0000256" key="2">
    <source>
        <dbReference type="SAM" id="MobiDB-lite"/>
    </source>
</evidence>
<evidence type="ECO:0000313" key="6">
    <source>
        <dbReference type="Proteomes" id="UP000011087"/>
    </source>
</evidence>
<proteinExistence type="inferred from homology"/>
<dbReference type="SUPFAM" id="SSF56784">
    <property type="entry name" value="HAD-like"/>
    <property type="match status" value="1"/>
</dbReference>
<dbReference type="PaxDb" id="55529-EKX36905"/>
<dbReference type="STRING" id="905079.L1IM89"/>
<dbReference type="eggNOG" id="KOG2116">
    <property type="taxonomic scope" value="Eukaryota"/>
</dbReference>
<dbReference type="OrthoDB" id="4567at2759"/>
<reference evidence="5" key="3">
    <citation type="submission" date="2016-03" db="UniProtKB">
        <authorList>
            <consortium name="EnsemblProtists"/>
        </authorList>
    </citation>
    <scope>IDENTIFICATION</scope>
</reference>
<reference evidence="4 6" key="1">
    <citation type="journal article" date="2012" name="Nature">
        <title>Algal genomes reveal evolutionary mosaicism and the fate of nucleomorphs.</title>
        <authorList>
            <consortium name="DOE Joint Genome Institute"/>
            <person name="Curtis B.A."/>
            <person name="Tanifuji G."/>
            <person name="Burki F."/>
            <person name="Gruber A."/>
            <person name="Irimia M."/>
            <person name="Maruyama S."/>
            <person name="Arias M.C."/>
            <person name="Ball S.G."/>
            <person name="Gile G.H."/>
            <person name="Hirakawa Y."/>
            <person name="Hopkins J.F."/>
            <person name="Kuo A."/>
            <person name="Rensing S.A."/>
            <person name="Schmutz J."/>
            <person name="Symeonidi A."/>
            <person name="Elias M."/>
            <person name="Eveleigh R.J."/>
            <person name="Herman E.K."/>
            <person name="Klute M.J."/>
            <person name="Nakayama T."/>
            <person name="Obornik M."/>
            <person name="Reyes-Prieto A."/>
            <person name="Armbrust E.V."/>
            <person name="Aves S.J."/>
            <person name="Beiko R.G."/>
            <person name="Coutinho P."/>
            <person name="Dacks J.B."/>
            <person name="Durnford D.G."/>
            <person name="Fast N.M."/>
            <person name="Green B.R."/>
            <person name="Grisdale C.J."/>
            <person name="Hempel F."/>
            <person name="Henrissat B."/>
            <person name="Hoppner M.P."/>
            <person name="Ishida K."/>
            <person name="Kim E."/>
            <person name="Koreny L."/>
            <person name="Kroth P.G."/>
            <person name="Liu Y."/>
            <person name="Malik S.B."/>
            <person name="Maier U.G."/>
            <person name="McRose D."/>
            <person name="Mock T."/>
            <person name="Neilson J.A."/>
            <person name="Onodera N.T."/>
            <person name="Poole A.M."/>
            <person name="Pritham E.J."/>
            <person name="Richards T.A."/>
            <person name="Rocap G."/>
            <person name="Roy S.W."/>
            <person name="Sarai C."/>
            <person name="Schaack S."/>
            <person name="Shirato S."/>
            <person name="Slamovits C.H."/>
            <person name="Spencer D.F."/>
            <person name="Suzuki S."/>
            <person name="Worden A.Z."/>
            <person name="Zauner S."/>
            <person name="Barry K."/>
            <person name="Bell C."/>
            <person name="Bharti A.K."/>
            <person name="Crow J.A."/>
            <person name="Grimwood J."/>
            <person name="Kramer R."/>
            <person name="Lindquist E."/>
            <person name="Lucas S."/>
            <person name="Salamov A."/>
            <person name="McFadden G.I."/>
            <person name="Lane C.E."/>
            <person name="Keeling P.J."/>
            <person name="Gray M.W."/>
            <person name="Grigoriev I.V."/>
            <person name="Archibald J.M."/>
        </authorList>
    </citation>
    <scope>NUCLEOTIDE SEQUENCE</scope>
    <source>
        <strain evidence="4 6">CCMP2712</strain>
    </source>
</reference>
<dbReference type="InterPro" id="IPR031315">
    <property type="entry name" value="LNS2/PITP"/>
</dbReference>
<dbReference type="EMBL" id="JH993066">
    <property type="protein sequence ID" value="EKX36905.1"/>
    <property type="molecule type" value="Genomic_DNA"/>
</dbReference>
<dbReference type="Pfam" id="PF04571">
    <property type="entry name" value="Lipin_N"/>
    <property type="match status" value="1"/>
</dbReference>
<dbReference type="Proteomes" id="UP000011087">
    <property type="component" value="Unassembled WGS sequence"/>
</dbReference>
<dbReference type="GeneID" id="17293614"/>
<feature type="domain" description="LNS2/PITP" evidence="3">
    <location>
        <begin position="184"/>
        <end position="440"/>
    </location>
</feature>
<dbReference type="PANTHER" id="PTHR12181:SF12">
    <property type="entry name" value="PHOSPHATIDATE PHOSPHATASE"/>
    <property type="match status" value="1"/>
</dbReference>
<accession>L1IM89</accession>